<feature type="compositionally biased region" description="Basic and acidic residues" evidence="12">
    <location>
        <begin position="451"/>
        <end position="461"/>
    </location>
</feature>
<feature type="region of interest" description="Disordered" evidence="12">
    <location>
        <begin position="494"/>
        <end position="513"/>
    </location>
</feature>
<proteinExistence type="inferred from homology"/>
<evidence type="ECO:0000256" key="3">
    <source>
        <dbReference type="ARBA" id="ARBA00009471"/>
    </source>
</evidence>
<dbReference type="Pfam" id="PF05786">
    <property type="entry name" value="Cnd2"/>
    <property type="match status" value="1"/>
</dbReference>
<evidence type="ECO:0000256" key="9">
    <source>
        <dbReference type="ARBA" id="ARBA00023067"/>
    </source>
</evidence>
<evidence type="ECO:0000256" key="12">
    <source>
        <dbReference type="SAM" id="MobiDB-lite"/>
    </source>
</evidence>
<protein>
    <recommendedName>
        <fullName evidence="4 11">Condensin complex subunit 2</fullName>
    </recommendedName>
</protein>
<keyword evidence="10 11" id="KW-0131">Cell cycle</keyword>
<dbReference type="PANTHER" id="PTHR13108">
    <property type="entry name" value="CONDENSIN COMPLEX SUBUNIT 2"/>
    <property type="match status" value="1"/>
</dbReference>
<dbReference type="GO" id="GO:0005737">
    <property type="term" value="C:cytoplasm"/>
    <property type="evidence" value="ECO:0007669"/>
    <property type="project" value="UniProtKB-SubCell"/>
</dbReference>
<dbReference type="PANTHER" id="PTHR13108:SF9">
    <property type="entry name" value="CONDENSIN COMPLEX SUBUNIT 2"/>
    <property type="match status" value="1"/>
</dbReference>
<evidence type="ECO:0000256" key="11">
    <source>
        <dbReference type="PIRNR" id="PIRNR017126"/>
    </source>
</evidence>
<feature type="compositionally biased region" description="Acidic residues" evidence="12">
    <location>
        <begin position="177"/>
        <end position="190"/>
    </location>
</feature>
<sequence>MSSQVLPKKRGIQTNGNGRTPSGRVSSLHDLSHKGRVISGRALSKSKRVPSNSRHVSRGDLFVGRGEDANGSFSEENAIHFDENKNTILSNFEEWIKLSTDNKITSKNSWQFALIDYFHDLNVIKDGENINFQRASATLDGCVKIYLSRVESAATETGRLLSGLATKKGQDANDNREGDEDQLSESEEANDSQMGIGDAKRKRKINRVLESTLVPFETIRIRKLDQELAIDPLFKKALAEFDEGGAKSLLLNTLNIDSYGRVVFDATSNPIKDESEPSPESQEKPQENEIEPDISTLQDFIFKNPEELDDLTICPSLDQLDVVLADVNKAKTILSDVNNKFLLDEQNDDDFSNKNRVDDVVGLEFPNYDDDDFGDINEGQFDDENIEQQDNEFNESITDQMAGNTGNAMTSAASAKLLDVDLMAYFDERMKTNWRGPEHWRVAAIKKSKRVEDSSIKKEPTVSEPSQAQKKKQSTVINFFDDDEDDIEDKLFETPKNSLSTTRKPEGRTNENANRLPEDIQYNSVRLTNLFMKPQTSILYFPKKDILSTPNHSKPLTDENFFANQYNQNQENDRMSTSMRQAELEDLDDFGNDDDFGGIDFNDALEGGTLLNGADSDKTGGMAGSTQLITGGRKVRPEYVNFSRMAKRVDVKLLKDNLWNSLKPKNPPQTMKPKEEPLSPSPDAKTFGEVVTTVGKLYGADEKKDLSTSFCFICLLHLANEHGFDIAPNEAHDDLAITGI</sequence>
<name>A0A0V1Q573_9ASCO</name>
<feature type="region of interest" description="Disordered" evidence="12">
    <location>
        <begin position="268"/>
        <end position="292"/>
    </location>
</feature>
<dbReference type="OrthoDB" id="362021at2759"/>
<evidence type="ECO:0000256" key="2">
    <source>
        <dbReference type="ARBA" id="ARBA00004496"/>
    </source>
</evidence>
<organism evidence="13 14">
    <name type="scientific">Debaryomyces fabryi</name>
    <dbReference type="NCBI Taxonomy" id="58627"/>
    <lineage>
        <taxon>Eukaryota</taxon>
        <taxon>Fungi</taxon>
        <taxon>Dikarya</taxon>
        <taxon>Ascomycota</taxon>
        <taxon>Saccharomycotina</taxon>
        <taxon>Pichiomycetes</taxon>
        <taxon>Debaryomycetaceae</taxon>
        <taxon>Debaryomyces</taxon>
    </lineage>
</organism>
<comment type="function">
    <text evidence="11">Regulatory subunit of the condensin complex, a complex required for conversion of interphase chromatin into mitotic-like condense chromosomes.</text>
</comment>
<dbReference type="InterPro" id="IPR022816">
    <property type="entry name" value="Condensin_barren_su2"/>
</dbReference>
<feature type="compositionally biased region" description="Basic and acidic residues" evidence="12">
    <location>
        <begin position="271"/>
        <end position="287"/>
    </location>
</feature>
<evidence type="ECO:0000256" key="1">
    <source>
        <dbReference type="ARBA" id="ARBA00004286"/>
    </source>
</evidence>
<dbReference type="RefSeq" id="XP_015469761.1">
    <property type="nucleotide sequence ID" value="XM_015609464.1"/>
</dbReference>
<feature type="region of interest" description="Disordered" evidence="12">
    <location>
        <begin position="1"/>
        <end position="31"/>
    </location>
</feature>
<keyword evidence="5" id="KW-0158">Chromosome</keyword>
<keyword evidence="9 11" id="KW-0226">DNA condensation</keyword>
<feature type="compositionally biased region" description="Polar residues" evidence="12">
    <location>
        <begin position="12"/>
        <end position="25"/>
    </location>
</feature>
<dbReference type="Proteomes" id="UP000054251">
    <property type="component" value="Unassembled WGS sequence"/>
</dbReference>
<dbReference type="GO" id="GO:0003682">
    <property type="term" value="F:chromatin binding"/>
    <property type="evidence" value="ECO:0007669"/>
    <property type="project" value="TreeGrafter"/>
</dbReference>
<dbReference type="GeneID" id="26837643"/>
<evidence type="ECO:0000313" key="13">
    <source>
        <dbReference type="EMBL" id="KSA03659.1"/>
    </source>
</evidence>
<dbReference type="PIRSF" id="PIRSF017126">
    <property type="entry name" value="Condensin_H"/>
    <property type="match status" value="1"/>
</dbReference>
<dbReference type="EMBL" id="LMYN01000007">
    <property type="protein sequence ID" value="KSA03659.1"/>
    <property type="molecule type" value="Genomic_DNA"/>
</dbReference>
<dbReference type="GO" id="GO:0051301">
    <property type="term" value="P:cell division"/>
    <property type="evidence" value="ECO:0007669"/>
    <property type="project" value="UniProtKB-KW"/>
</dbReference>
<comment type="caution">
    <text evidence="13">The sequence shown here is derived from an EMBL/GenBank/DDBJ whole genome shotgun (WGS) entry which is preliminary data.</text>
</comment>
<dbReference type="GO" id="GO:0007076">
    <property type="term" value="P:mitotic chromosome condensation"/>
    <property type="evidence" value="ECO:0007669"/>
    <property type="project" value="InterPro"/>
</dbReference>
<feature type="region of interest" description="Disordered" evidence="12">
    <location>
        <begin position="165"/>
        <end position="198"/>
    </location>
</feature>
<keyword evidence="14" id="KW-1185">Reference proteome</keyword>
<evidence type="ECO:0000256" key="7">
    <source>
        <dbReference type="ARBA" id="ARBA00022618"/>
    </source>
</evidence>
<feature type="region of interest" description="Disordered" evidence="12">
    <location>
        <begin position="451"/>
        <end position="476"/>
    </location>
</feature>
<evidence type="ECO:0000313" key="14">
    <source>
        <dbReference type="Proteomes" id="UP000054251"/>
    </source>
</evidence>
<comment type="subcellular location">
    <subcellularLocation>
        <location evidence="1">Chromosome</location>
    </subcellularLocation>
    <subcellularLocation>
        <location evidence="2">Cytoplasm</location>
    </subcellularLocation>
</comment>
<keyword evidence="7 11" id="KW-0132">Cell division</keyword>
<evidence type="ECO:0000256" key="8">
    <source>
        <dbReference type="ARBA" id="ARBA00022776"/>
    </source>
</evidence>
<evidence type="ECO:0000256" key="5">
    <source>
        <dbReference type="ARBA" id="ARBA00022454"/>
    </source>
</evidence>
<evidence type="ECO:0000256" key="10">
    <source>
        <dbReference type="ARBA" id="ARBA00023306"/>
    </source>
</evidence>
<keyword evidence="8 11" id="KW-0498">Mitosis</keyword>
<dbReference type="GO" id="GO:0000796">
    <property type="term" value="C:condensin complex"/>
    <property type="evidence" value="ECO:0007669"/>
    <property type="project" value="InterPro"/>
</dbReference>
<accession>A0A0V1Q573</accession>
<feature type="region of interest" description="Disordered" evidence="12">
    <location>
        <begin position="660"/>
        <end position="684"/>
    </location>
</feature>
<evidence type="ECO:0000256" key="4">
    <source>
        <dbReference type="ARBA" id="ARBA00016065"/>
    </source>
</evidence>
<evidence type="ECO:0000256" key="6">
    <source>
        <dbReference type="ARBA" id="ARBA00022490"/>
    </source>
</evidence>
<dbReference type="AlphaFoldDB" id="A0A0V1Q573"/>
<keyword evidence="6" id="KW-0963">Cytoplasm</keyword>
<gene>
    <name evidence="13" type="ORF">AC631_00634</name>
</gene>
<comment type="similarity">
    <text evidence="3 11">Belongs to the CND2 (condensin subunit 2) family.</text>
</comment>
<reference evidence="13 14" key="1">
    <citation type="submission" date="2015-11" db="EMBL/GenBank/DDBJ databases">
        <title>The genome of Debaryomyces fabryi.</title>
        <authorList>
            <person name="Tafer H."/>
            <person name="Lopandic K."/>
        </authorList>
    </citation>
    <scope>NUCLEOTIDE SEQUENCE [LARGE SCALE GENOMIC DNA]</scope>
    <source>
        <strain evidence="13 14">CBS 789</strain>
    </source>
</reference>